<evidence type="ECO:0000313" key="5">
    <source>
        <dbReference type="Proteomes" id="UP001556367"/>
    </source>
</evidence>
<reference evidence="5" key="1">
    <citation type="submission" date="2024-06" db="EMBL/GenBank/DDBJ databases">
        <title>Multi-omics analyses provide insights into the biosynthesis of the anticancer antibiotic pleurotin in Hohenbuehelia grisea.</title>
        <authorList>
            <person name="Weaver J.A."/>
            <person name="Alberti F."/>
        </authorList>
    </citation>
    <scope>NUCLEOTIDE SEQUENCE [LARGE SCALE GENOMIC DNA]</scope>
    <source>
        <strain evidence="5">T-177</strain>
    </source>
</reference>
<keyword evidence="5" id="KW-1185">Reference proteome</keyword>
<name>A0ABR3JBZ3_9AGAR</name>
<dbReference type="Gene3D" id="2.60.120.330">
    <property type="entry name" value="B-lactam Antibiotic, Isopenicillin N Synthase, Chain"/>
    <property type="match status" value="1"/>
</dbReference>
<evidence type="ECO:0000256" key="2">
    <source>
        <dbReference type="SAM" id="MobiDB-lite"/>
    </source>
</evidence>
<feature type="compositionally biased region" description="Polar residues" evidence="2">
    <location>
        <begin position="292"/>
        <end position="304"/>
    </location>
</feature>
<feature type="compositionally biased region" description="Basic and acidic residues" evidence="2">
    <location>
        <begin position="202"/>
        <end position="214"/>
    </location>
</feature>
<evidence type="ECO:0000259" key="3">
    <source>
        <dbReference type="PROSITE" id="PS51471"/>
    </source>
</evidence>
<protein>
    <recommendedName>
        <fullName evidence="3">Fe2OG dioxygenase domain-containing protein</fullName>
    </recommendedName>
</protein>
<sequence>MSNSSSISDSPHSSVPGSPRVEDFDEYNDPELIPMLMYPGDLSKLPSALRTHGGAYIVSPPLPPPPIAEASSSLFALSPDAKSALRHPGGVSVRGYNCALKLGREWWDYSPQQMDPAEDPDGLKPSTELIPPDAEFVEATERYFRAALKLLHECISVFRTPSEYGTDMIPGQVTEQGDSTLRYLRYSTSLFPEQTARTSDPSSERVLDKGKGRADPPSSSHPVMKPHTDHGILTLMTATSPSALYIYTPEGIPLPAPPLPNAVLIIAGDCLAHWTREALAPAQQPLADHSPDFSSSKLTDNVASPTTYAPPPYPPPGTRANASAWDSSRPPMLLPTPHEVVMPVRGDTDAQAEEDRISLAVFLRPAKDVVLYRKPCSKSDIVAPSGQSSGDTVPNAPSQKVSSETNRTLKDPEANTDVMTFGRWAAEKGLYPPRRCWLVGRGTT</sequence>
<accession>A0ABR3JBZ3</accession>
<feature type="region of interest" description="Disordered" evidence="2">
    <location>
        <begin position="193"/>
        <end position="227"/>
    </location>
</feature>
<dbReference type="InterPro" id="IPR027443">
    <property type="entry name" value="IPNS-like_sf"/>
</dbReference>
<keyword evidence="1" id="KW-0560">Oxidoreductase</keyword>
<feature type="region of interest" description="Disordered" evidence="2">
    <location>
        <begin position="283"/>
        <end position="326"/>
    </location>
</feature>
<feature type="compositionally biased region" description="Polar residues" evidence="2">
    <location>
        <begin position="385"/>
        <end position="406"/>
    </location>
</feature>
<gene>
    <name evidence="4" type="ORF">HGRIS_007189</name>
</gene>
<organism evidence="4 5">
    <name type="scientific">Hohenbuehelia grisea</name>
    <dbReference type="NCBI Taxonomy" id="104357"/>
    <lineage>
        <taxon>Eukaryota</taxon>
        <taxon>Fungi</taxon>
        <taxon>Dikarya</taxon>
        <taxon>Basidiomycota</taxon>
        <taxon>Agaricomycotina</taxon>
        <taxon>Agaricomycetes</taxon>
        <taxon>Agaricomycetidae</taxon>
        <taxon>Agaricales</taxon>
        <taxon>Pleurotineae</taxon>
        <taxon>Pleurotaceae</taxon>
        <taxon>Hohenbuehelia</taxon>
    </lineage>
</organism>
<dbReference type="Proteomes" id="UP001556367">
    <property type="component" value="Unassembled WGS sequence"/>
</dbReference>
<evidence type="ECO:0000256" key="1">
    <source>
        <dbReference type="RuleBase" id="RU003682"/>
    </source>
</evidence>
<keyword evidence="1" id="KW-0408">Iron</keyword>
<comment type="similarity">
    <text evidence="1">Belongs to the iron/ascorbate-dependent oxidoreductase family.</text>
</comment>
<feature type="region of interest" description="Disordered" evidence="2">
    <location>
        <begin position="1"/>
        <end position="26"/>
    </location>
</feature>
<evidence type="ECO:0000313" key="4">
    <source>
        <dbReference type="EMBL" id="KAL0952978.1"/>
    </source>
</evidence>
<keyword evidence="1" id="KW-0479">Metal-binding</keyword>
<comment type="caution">
    <text evidence="4">The sequence shown here is derived from an EMBL/GenBank/DDBJ whole genome shotgun (WGS) entry which is preliminary data.</text>
</comment>
<dbReference type="InterPro" id="IPR005123">
    <property type="entry name" value="Oxoglu/Fe-dep_dioxygenase_dom"/>
</dbReference>
<feature type="region of interest" description="Disordered" evidence="2">
    <location>
        <begin position="380"/>
        <end position="414"/>
    </location>
</feature>
<feature type="compositionally biased region" description="Pro residues" evidence="2">
    <location>
        <begin position="308"/>
        <end position="317"/>
    </location>
</feature>
<proteinExistence type="inferred from homology"/>
<dbReference type="SUPFAM" id="SSF51197">
    <property type="entry name" value="Clavaminate synthase-like"/>
    <property type="match status" value="1"/>
</dbReference>
<dbReference type="EMBL" id="JASNQZ010000010">
    <property type="protein sequence ID" value="KAL0952978.1"/>
    <property type="molecule type" value="Genomic_DNA"/>
</dbReference>
<feature type="domain" description="Fe2OG dioxygenase" evidence="3">
    <location>
        <begin position="186"/>
        <end position="365"/>
    </location>
</feature>
<feature type="compositionally biased region" description="Low complexity" evidence="2">
    <location>
        <begin position="1"/>
        <end position="19"/>
    </location>
</feature>
<dbReference type="PROSITE" id="PS51471">
    <property type="entry name" value="FE2OG_OXY"/>
    <property type="match status" value="1"/>
</dbReference>